<gene>
    <name evidence="2" type="ORF">WJX73_008621</name>
</gene>
<organism evidence="2 3">
    <name type="scientific">Symbiochloris irregularis</name>
    <dbReference type="NCBI Taxonomy" id="706552"/>
    <lineage>
        <taxon>Eukaryota</taxon>
        <taxon>Viridiplantae</taxon>
        <taxon>Chlorophyta</taxon>
        <taxon>core chlorophytes</taxon>
        <taxon>Trebouxiophyceae</taxon>
        <taxon>Trebouxiales</taxon>
        <taxon>Trebouxiaceae</taxon>
        <taxon>Symbiochloris</taxon>
    </lineage>
</organism>
<dbReference type="EMBL" id="JALJOQ010000078">
    <property type="protein sequence ID" value="KAK9800902.1"/>
    <property type="molecule type" value="Genomic_DNA"/>
</dbReference>
<protein>
    <submittedName>
        <fullName evidence="2">Uncharacterized protein</fullName>
    </submittedName>
</protein>
<feature type="compositionally biased region" description="Low complexity" evidence="1">
    <location>
        <begin position="202"/>
        <end position="213"/>
    </location>
</feature>
<feature type="compositionally biased region" description="Polar residues" evidence="1">
    <location>
        <begin position="168"/>
        <end position="178"/>
    </location>
</feature>
<dbReference type="Proteomes" id="UP001465755">
    <property type="component" value="Unassembled WGS sequence"/>
</dbReference>
<feature type="region of interest" description="Disordered" evidence="1">
    <location>
        <begin position="142"/>
        <end position="229"/>
    </location>
</feature>
<evidence type="ECO:0000313" key="2">
    <source>
        <dbReference type="EMBL" id="KAK9800902.1"/>
    </source>
</evidence>
<evidence type="ECO:0000256" key="1">
    <source>
        <dbReference type="SAM" id="MobiDB-lite"/>
    </source>
</evidence>
<dbReference type="AlphaFoldDB" id="A0AAW1NXC5"/>
<accession>A0AAW1NXC5</accession>
<comment type="caution">
    <text evidence="2">The sequence shown here is derived from an EMBL/GenBank/DDBJ whole genome shotgun (WGS) entry which is preliminary data.</text>
</comment>
<reference evidence="2 3" key="1">
    <citation type="journal article" date="2024" name="Nat. Commun.">
        <title>Phylogenomics reveals the evolutionary origins of lichenization in chlorophyte algae.</title>
        <authorList>
            <person name="Puginier C."/>
            <person name="Libourel C."/>
            <person name="Otte J."/>
            <person name="Skaloud P."/>
            <person name="Haon M."/>
            <person name="Grisel S."/>
            <person name="Petersen M."/>
            <person name="Berrin J.G."/>
            <person name="Delaux P.M."/>
            <person name="Dal Grande F."/>
            <person name="Keller J."/>
        </authorList>
    </citation>
    <scope>NUCLEOTIDE SEQUENCE [LARGE SCALE GENOMIC DNA]</scope>
    <source>
        <strain evidence="2 3">SAG 2036</strain>
    </source>
</reference>
<proteinExistence type="predicted"/>
<evidence type="ECO:0000313" key="3">
    <source>
        <dbReference type="Proteomes" id="UP001465755"/>
    </source>
</evidence>
<sequence>MSTKLPSLREFGSVLDGSSKLVYCVEGHAKILSYELQILLTDFRDRSWQTEFTLSSLIDSQTDVELSSEAMHQCVSEALQGDDLQFTPAPDGPTLQCSTSLEGTNIVLRLPPAGTLTLLPETQSAEIRAAIGLALQEQLKVAQAPASDQGGGSRSAGGKRHAERSEDTQPPSRPQSTPDHAKKKQKRGDAAANEATEPEPPSAGKARTVAGRSTRGRGARGRATRIGQH</sequence>
<name>A0AAW1NXC5_9CHLO</name>
<feature type="compositionally biased region" description="Basic residues" evidence="1">
    <location>
        <begin position="214"/>
        <end position="229"/>
    </location>
</feature>
<keyword evidence="3" id="KW-1185">Reference proteome</keyword>